<keyword evidence="1" id="KW-0547">Nucleotide-binding</keyword>
<evidence type="ECO:0000256" key="2">
    <source>
        <dbReference type="ARBA" id="ARBA00022840"/>
    </source>
</evidence>
<dbReference type="PANTHER" id="PTHR32071">
    <property type="entry name" value="TRANSCRIPTIONAL REGULATORY PROTEIN"/>
    <property type="match status" value="1"/>
</dbReference>
<dbReference type="EMBL" id="CBLX010000004">
    <property type="protein sequence ID" value="CDG38829.1"/>
    <property type="molecule type" value="Genomic_DNA"/>
</dbReference>
<proteinExistence type="predicted"/>
<dbReference type="Pfam" id="PF25601">
    <property type="entry name" value="AAA_lid_14"/>
    <property type="match status" value="1"/>
</dbReference>
<dbReference type="SUPFAM" id="SSF52540">
    <property type="entry name" value="P-loop containing nucleoside triphosphate hydrolases"/>
    <property type="match status" value="1"/>
</dbReference>
<dbReference type="GO" id="GO:0005524">
    <property type="term" value="F:ATP binding"/>
    <property type="evidence" value="ECO:0007669"/>
    <property type="project" value="UniProtKB-KW"/>
</dbReference>
<organism evidence="7 8">
    <name type="scientific">Asaia bogorensis</name>
    <dbReference type="NCBI Taxonomy" id="91915"/>
    <lineage>
        <taxon>Bacteria</taxon>
        <taxon>Pseudomonadati</taxon>
        <taxon>Pseudomonadota</taxon>
        <taxon>Alphaproteobacteria</taxon>
        <taxon>Acetobacterales</taxon>
        <taxon>Acetobacteraceae</taxon>
        <taxon>Asaia</taxon>
    </lineage>
</organism>
<keyword evidence="3" id="KW-0902">Two-component regulatory system</keyword>
<dbReference type="PRINTS" id="PR01590">
    <property type="entry name" value="HTHFIS"/>
</dbReference>
<dbReference type="InterPro" id="IPR002197">
    <property type="entry name" value="HTH_Fis"/>
</dbReference>
<keyword evidence="2" id="KW-0067">ATP-binding</keyword>
<dbReference type="Pfam" id="PF14532">
    <property type="entry name" value="Sigma54_activ_2"/>
    <property type="match status" value="1"/>
</dbReference>
<name>A0A060QCH3_9PROT</name>
<dbReference type="SUPFAM" id="SSF46689">
    <property type="entry name" value="Homeodomain-like"/>
    <property type="match status" value="1"/>
</dbReference>
<evidence type="ECO:0000256" key="5">
    <source>
        <dbReference type="ARBA" id="ARBA00023163"/>
    </source>
</evidence>
<keyword evidence="4" id="KW-0805">Transcription regulation</keyword>
<keyword evidence="5" id="KW-0804">Transcription</keyword>
<evidence type="ECO:0000256" key="3">
    <source>
        <dbReference type="ARBA" id="ARBA00023012"/>
    </source>
</evidence>
<dbReference type="GO" id="GO:0006355">
    <property type="term" value="P:regulation of DNA-templated transcription"/>
    <property type="evidence" value="ECO:0007669"/>
    <property type="project" value="InterPro"/>
</dbReference>
<evidence type="ECO:0000313" key="8">
    <source>
        <dbReference type="Proteomes" id="UP000027583"/>
    </source>
</evidence>
<gene>
    <name evidence="7" type="ORF">ASAP_0784</name>
</gene>
<dbReference type="PROSITE" id="PS50045">
    <property type="entry name" value="SIGMA54_INTERACT_4"/>
    <property type="match status" value="1"/>
</dbReference>
<dbReference type="AlphaFoldDB" id="A0A060QCH3"/>
<evidence type="ECO:0000259" key="6">
    <source>
        <dbReference type="PROSITE" id="PS50045"/>
    </source>
</evidence>
<dbReference type="Gene3D" id="1.10.10.60">
    <property type="entry name" value="Homeodomain-like"/>
    <property type="match status" value="1"/>
</dbReference>
<comment type="caution">
    <text evidence="7">The sequence shown here is derived from an EMBL/GenBank/DDBJ whole genome shotgun (WGS) entry which is preliminary data.</text>
</comment>
<dbReference type="eggNOG" id="COG2204">
    <property type="taxonomic scope" value="Bacteria"/>
</dbReference>
<feature type="domain" description="Sigma-54 factor interaction" evidence="6">
    <location>
        <begin position="108"/>
        <end position="249"/>
    </location>
</feature>
<dbReference type="InterPro" id="IPR002078">
    <property type="entry name" value="Sigma_54_int"/>
</dbReference>
<dbReference type="InterPro" id="IPR058031">
    <property type="entry name" value="AAA_lid_NorR"/>
</dbReference>
<dbReference type="GO" id="GO:0000160">
    <property type="term" value="P:phosphorelay signal transduction system"/>
    <property type="evidence" value="ECO:0007669"/>
    <property type="project" value="UniProtKB-KW"/>
</dbReference>
<evidence type="ECO:0000256" key="1">
    <source>
        <dbReference type="ARBA" id="ARBA00022741"/>
    </source>
</evidence>
<sequence length="352" mass="38559">MPALARRAHDDRNRVSAFLMPYDRASPGMLSENAEPDFRGAANVAPHALKHPAPASLGFDGQSEAVRQLRDRLDACLPTLDALMLCGEAGSGRTRAARYLWVQSARPGRFVPVIDRLSFEEALADQAGCLFIGEVGLVEPGLQASLLLLLCNKRTNERPVVICTSTWTPARLVQDRRMDEALATLLSRHCVTVPAMRERHDDMGALCAVWAEQNGGEAVFHPDCAAWLAQQDWPGNFRQIRQLLSHAAQSRAGGVVTASRLAALHRVDTTADAASFQGLLARYLPSMLDLESDVQGSLHARVLAEVERPLFRLVLRATEGNQIRAAALLGINRNTLRKRLQLLGIETGRTRS</sequence>
<protein>
    <submittedName>
        <fullName evidence="7">Nitrogen regulation protein NtrC</fullName>
    </submittedName>
</protein>
<dbReference type="Gene3D" id="3.40.50.300">
    <property type="entry name" value="P-loop containing nucleotide triphosphate hydrolases"/>
    <property type="match status" value="1"/>
</dbReference>
<accession>A0A060QCH3</accession>
<reference evidence="7 8" key="1">
    <citation type="journal article" date="2014" name="Genome Biol. Evol.">
        <title>Acetic acid bacteria genomes reveal functional traits for adaptation to life in insect guts.</title>
        <authorList>
            <person name="Chouaia B."/>
            <person name="Gaiarsa S."/>
            <person name="Crotti E."/>
            <person name="Comandatore F."/>
            <person name="Degli Esposti M."/>
            <person name="Ricci I."/>
            <person name="Alma A."/>
            <person name="Favia G."/>
            <person name="Bandi C."/>
            <person name="Daffonchio D."/>
        </authorList>
    </citation>
    <scope>NUCLEOTIDE SEQUENCE [LARGE SCALE GENOMIC DNA]</scope>
    <source>
        <strain evidence="7 8">SF2.1</strain>
    </source>
</reference>
<evidence type="ECO:0000256" key="4">
    <source>
        <dbReference type="ARBA" id="ARBA00023015"/>
    </source>
</evidence>
<reference evidence="7 8" key="2">
    <citation type="journal article" date="2014" name="PLoS ONE">
        <title>Evolution of mitochondria reconstructed from the energy metabolism of living bacteria.</title>
        <authorList>
            <person name="Degli Esposti M."/>
            <person name="Chouaia B."/>
            <person name="Comandatore F."/>
            <person name="Crotti E."/>
            <person name="Sassera D."/>
            <person name="Lievens P.M."/>
            <person name="Daffonchio D."/>
            <person name="Bandi C."/>
        </authorList>
    </citation>
    <scope>NUCLEOTIDE SEQUENCE [LARGE SCALE GENOMIC DNA]</scope>
    <source>
        <strain evidence="7 8">SF2.1</strain>
    </source>
</reference>
<dbReference type="GO" id="GO:0043565">
    <property type="term" value="F:sequence-specific DNA binding"/>
    <property type="evidence" value="ECO:0007669"/>
    <property type="project" value="InterPro"/>
</dbReference>
<dbReference type="Pfam" id="PF02954">
    <property type="entry name" value="HTH_8"/>
    <property type="match status" value="1"/>
</dbReference>
<dbReference type="Gene3D" id="1.10.8.60">
    <property type="match status" value="1"/>
</dbReference>
<evidence type="ECO:0000313" key="7">
    <source>
        <dbReference type="EMBL" id="CDG38829.1"/>
    </source>
</evidence>
<dbReference type="InterPro" id="IPR027417">
    <property type="entry name" value="P-loop_NTPase"/>
</dbReference>
<dbReference type="InterPro" id="IPR009057">
    <property type="entry name" value="Homeodomain-like_sf"/>
</dbReference>
<dbReference type="Proteomes" id="UP000027583">
    <property type="component" value="Unassembled WGS sequence"/>
</dbReference>